<organism evidence="2 3">
    <name type="scientific">Porphyromonas levii</name>
    <dbReference type="NCBI Taxonomy" id="28114"/>
    <lineage>
        <taxon>Bacteria</taxon>
        <taxon>Pseudomonadati</taxon>
        <taxon>Bacteroidota</taxon>
        <taxon>Bacteroidia</taxon>
        <taxon>Bacteroidales</taxon>
        <taxon>Porphyromonadaceae</taxon>
        <taxon>Porphyromonas</taxon>
    </lineage>
</organism>
<comment type="caution">
    <text evidence="2">The sequence shown here is derived from an EMBL/GenBank/DDBJ whole genome shotgun (WGS) entry which is preliminary data.</text>
</comment>
<dbReference type="RefSeq" id="WP_134852605.1">
    <property type="nucleotide sequence ID" value="NZ_JADRFS010000078.1"/>
</dbReference>
<feature type="non-terminal residue" evidence="2">
    <location>
        <position position="134"/>
    </location>
</feature>
<dbReference type="EMBL" id="SPNC01000004">
    <property type="protein sequence ID" value="TFH97337.1"/>
    <property type="molecule type" value="Genomic_DNA"/>
</dbReference>
<dbReference type="Pfam" id="PF12099">
    <property type="entry name" value="DUF3575"/>
    <property type="match status" value="1"/>
</dbReference>
<proteinExistence type="predicted"/>
<gene>
    <name evidence="2" type="ORF">E4P47_00660</name>
</gene>
<keyword evidence="3" id="KW-1185">Reference proteome</keyword>
<sequence length="134" mass="14941">MKFGKSICRFSFMLLIAVLFSIGNADAQKVAVKTNLLYAATTSPNAAIEMRMSDKTTLELGGGMSLWKFGEKSTLKHWLVQPEVRYWFCDVFNGHFVGLHAHGGQYNIGGLDIPVGRLSELKDHRYQGYFYGAG</sequence>
<evidence type="ECO:0000313" key="3">
    <source>
        <dbReference type="Proteomes" id="UP000297225"/>
    </source>
</evidence>
<feature type="signal peptide" evidence="1">
    <location>
        <begin position="1"/>
        <end position="27"/>
    </location>
</feature>
<name>A0A4Y8WS79_9PORP</name>
<dbReference type="AlphaFoldDB" id="A0A4Y8WS79"/>
<dbReference type="Proteomes" id="UP000297225">
    <property type="component" value="Unassembled WGS sequence"/>
</dbReference>
<protein>
    <submittedName>
        <fullName evidence="2">DUF3575 domain-containing protein</fullName>
    </submittedName>
</protein>
<keyword evidence="1" id="KW-0732">Signal</keyword>
<evidence type="ECO:0000313" key="2">
    <source>
        <dbReference type="EMBL" id="TFH97337.1"/>
    </source>
</evidence>
<feature type="chain" id="PRO_5021332736" evidence="1">
    <location>
        <begin position="28"/>
        <end position="134"/>
    </location>
</feature>
<evidence type="ECO:0000256" key="1">
    <source>
        <dbReference type="SAM" id="SignalP"/>
    </source>
</evidence>
<reference evidence="2 3" key="1">
    <citation type="submission" date="2019-03" db="EMBL/GenBank/DDBJ databases">
        <title>Porphyromonas levii Isolated from the Uterus of Dairy Cows.</title>
        <authorList>
            <person name="Francis A.M."/>
        </authorList>
    </citation>
    <scope>NUCLEOTIDE SEQUENCE [LARGE SCALE GENOMIC DNA]</scope>
    <source>
        <strain evidence="2 3">AF5678</strain>
    </source>
</reference>
<dbReference type="InterPro" id="IPR021958">
    <property type="entry name" value="DUF3575"/>
</dbReference>
<accession>A0A4Y8WS79</accession>